<keyword evidence="12" id="KW-1185">Reference proteome</keyword>
<sequence>MLVFHLATRLVIIVALLIAAAISERTFPEVVLRWDGQWFERVATEGYPADLPIGLDGKVESNTTAFFPVFPLLVKGLMTLGMPFWLGSMIINLAASSAAVLLIVLVGSQYLDRHAAQLLGCVWTTFPLSSVLTTAYSEAVFGVVAAASLLFMLRRNWVLAGVAAALAGATRPTGIVFAGAVGLAALIAIAQRREWRSAIGAAIAPLGFLGTVLGTGLYAGRWDAWAVTERDGWHLKLNFGAGWLKWLDLSASTPVGYVHLVTATIVVVLLILTIIAIALRPPVPIIALMVVGAFVACAYDGVGMNAAPRNMMSMFPIFAPVAILLARCPAGVRWTVLGIGAVVSAVVGAAVFAFVPLPP</sequence>
<name>A0A1H1TFL9_9ACTN</name>
<evidence type="ECO:0000256" key="2">
    <source>
        <dbReference type="ARBA" id="ARBA00004687"/>
    </source>
</evidence>
<keyword evidence="7" id="KW-0256">Endoplasmic reticulum</keyword>
<keyword evidence="3" id="KW-0337">GPI-anchor biosynthesis</keyword>
<evidence type="ECO:0000256" key="8">
    <source>
        <dbReference type="ARBA" id="ARBA00022989"/>
    </source>
</evidence>
<dbReference type="GO" id="GO:0016020">
    <property type="term" value="C:membrane"/>
    <property type="evidence" value="ECO:0007669"/>
    <property type="project" value="GOC"/>
</dbReference>
<dbReference type="EMBL" id="LT629772">
    <property type="protein sequence ID" value="SDS59053.1"/>
    <property type="molecule type" value="Genomic_DNA"/>
</dbReference>
<dbReference type="PANTHER" id="PTHR12468">
    <property type="entry name" value="GPI MANNOSYLTRANSFERASE 2"/>
    <property type="match status" value="1"/>
</dbReference>
<dbReference type="AlphaFoldDB" id="A0A1H1TFL9"/>
<feature type="transmembrane region" description="Helical" evidence="10">
    <location>
        <begin position="84"/>
        <end position="106"/>
    </location>
</feature>
<feature type="transmembrane region" description="Helical" evidence="10">
    <location>
        <begin position="157"/>
        <end position="186"/>
    </location>
</feature>
<dbReference type="GO" id="GO:0000009">
    <property type="term" value="F:alpha-1,6-mannosyltransferase activity"/>
    <property type="evidence" value="ECO:0007669"/>
    <property type="project" value="InterPro"/>
</dbReference>
<evidence type="ECO:0008006" key="13">
    <source>
        <dbReference type="Google" id="ProtNLM"/>
    </source>
</evidence>
<feature type="transmembrane region" description="Helical" evidence="10">
    <location>
        <begin position="198"/>
        <end position="219"/>
    </location>
</feature>
<evidence type="ECO:0000256" key="6">
    <source>
        <dbReference type="ARBA" id="ARBA00022692"/>
    </source>
</evidence>
<evidence type="ECO:0000256" key="10">
    <source>
        <dbReference type="SAM" id="Phobius"/>
    </source>
</evidence>
<feature type="transmembrane region" description="Helical" evidence="10">
    <location>
        <begin position="334"/>
        <end position="355"/>
    </location>
</feature>
<keyword evidence="8 10" id="KW-1133">Transmembrane helix</keyword>
<dbReference type="PANTHER" id="PTHR12468:SF2">
    <property type="entry name" value="GPI MANNOSYLTRANSFERASE 2"/>
    <property type="match status" value="1"/>
</dbReference>
<evidence type="ECO:0000256" key="3">
    <source>
        <dbReference type="ARBA" id="ARBA00022502"/>
    </source>
</evidence>
<dbReference type="UniPathway" id="UPA00196"/>
<keyword evidence="4" id="KW-0328">Glycosyltransferase</keyword>
<comment type="subcellular location">
    <subcellularLocation>
        <location evidence="1">Endoplasmic reticulum membrane</location>
        <topology evidence="1">Multi-pass membrane protein</topology>
    </subcellularLocation>
</comment>
<protein>
    <recommendedName>
        <fullName evidence="13">Dolichyl-phosphate-mannose-protein mannosyltransferase</fullName>
    </recommendedName>
</protein>
<feature type="transmembrane region" description="Helical" evidence="10">
    <location>
        <begin position="118"/>
        <end position="151"/>
    </location>
</feature>
<organism evidence="11 12">
    <name type="scientific">Microlunatus soli</name>
    <dbReference type="NCBI Taxonomy" id="630515"/>
    <lineage>
        <taxon>Bacteria</taxon>
        <taxon>Bacillati</taxon>
        <taxon>Actinomycetota</taxon>
        <taxon>Actinomycetes</taxon>
        <taxon>Propionibacteriales</taxon>
        <taxon>Propionibacteriaceae</taxon>
        <taxon>Microlunatus</taxon>
    </lineage>
</organism>
<accession>A0A1H1TFL9</accession>
<dbReference type="GO" id="GO:0006506">
    <property type="term" value="P:GPI anchor biosynthetic process"/>
    <property type="evidence" value="ECO:0007669"/>
    <property type="project" value="UniProtKB-UniPathway"/>
</dbReference>
<dbReference type="Proteomes" id="UP000199103">
    <property type="component" value="Chromosome I"/>
</dbReference>
<reference evidence="11 12" key="1">
    <citation type="submission" date="2016-10" db="EMBL/GenBank/DDBJ databases">
        <authorList>
            <person name="de Groot N.N."/>
        </authorList>
    </citation>
    <scope>NUCLEOTIDE SEQUENCE [LARGE SCALE GENOMIC DNA]</scope>
    <source>
        <strain evidence="11 12">DSM 21800</strain>
    </source>
</reference>
<dbReference type="GO" id="GO:0004376">
    <property type="term" value="F:GPI mannosyltransferase activity"/>
    <property type="evidence" value="ECO:0007669"/>
    <property type="project" value="InterPro"/>
</dbReference>
<gene>
    <name evidence="11" type="ORF">SAMN04489812_2376</name>
</gene>
<keyword evidence="6 10" id="KW-0812">Transmembrane</keyword>
<comment type="pathway">
    <text evidence="2">Glycolipid biosynthesis; glycosylphosphatidylinositol-anchor biosynthesis.</text>
</comment>
<keyword evidence="5" id="KW-0808">Transferase</keyword>
<evidence type="ECO:0000256" key="4">
    <source>
        <dbReference type="ARBA" id="ARBA00022676"/>
    </source>
</evidence>
<evidence type="ECO:0000313" key="11">
    <source>
        <dbReference type="EMBL" id="SDS59053.1"/>
    </source>
</evidence>
<dbReference type="STRING" id="630515.SAMN04489812_2376"/>
<feature type="transmembrane region" description="Helical" evidence="10">
    <location>
        <begin position="285"/>
        <end position="304"/>
    </location>
</feature>
<feature type="transmembrane region" description="Helical" evidence="10">
    <location>
        <begin position="310"/>
        <end position="327"/>
    </location>
</feature>
<evidence type="ECO:0000256" key="5">
    <source>
        <dbReference type="ARBA" id="ARBA00022679"/>
    </source>
</evidence>
<proteinExistence type="predicted"/>
<evidence type="ECO:0000256" key="9">
    <source>
        <dbReference type="ARBA" id="ARBA00023136"/>
    </source>
</evidence>
<evidence type="ECO:0000256" key="7">
    <source>
        <dbReference type="ARBA" id="ARBA00022824"/>
    </source>
</evidence>
<dbReference type="InterPro" id="IPR007315">
    <property type="entry name" value="PIG-V/Gpi18"/>
</dbReference>
<feature type="transmembrane region" description="Helical" evidence="10">
    <location>
        <begin position="256"/>
        <end position="278"/>
    </location>
</feature>
<keyword evidence="9 10" id="KW-0472">Membrane</keyword>
<evidence type="ECO:0000313" key="12">
    <source>
        <dbReference type="Proteomes" id="UP000199103"/>
    </source>
</evidence>
<evidence type="ECO:0000256" key="1">
    <source>
        <dbReference type="ARBA" id="ARBA00004477"/>
    </source>
</evidence>